<feature type="region of interest" description="Disordered" evidence="1">
    <location>
        <begin position="258"/>
        <end position="283"/>
    </location>
</feature>
<protein>
    <submittedName>
        <fullName evidence="2">Uncharacterized protein</fullName>
    </submittedName>
</protein>
<feature type="region of interest" description="Disordered" evidence="1">
    <location>
        <begin position="418"/>
        <end position="461"/>
    </location>
</feature>
<evidence type="ECO:0000256" key="1">
    <source>
        <dbReference type="SAM" id="MobiDB-lite"/>
    </source>
</evidence>
<dbReference type="Proteomes" id="UP000024635">
    <property type="component" value="Unassembled WGS sequence"/>
</dbReference>
<feature type="region of interest" description="Disordered" evidence="1">
    <location>
        <begin position="43"/>
        <end position="70"/>
    </location>
</feature>
<gene>
    <name evidence="2" type="primary">Acey_s0094.g2756</name>
    <name evidence="2" type="ORF">Y032_0094g2756</name>
</gene>
<feature type="region of interest" description="Disordered" evidence="1">
    <location>
        <begin position="316"/>
        <end position="391"/>
    </location>
</feature>
<keyword evidence="3" id="KW-1185">Reference proteome</keyword>
<evidence type="ECO:0000313" key="2">
    <source>
        <dbReference type="EMBL" id="EYC03434.1"/>
    </source>
</evidence>
<accession>A0A016TKA7</accession>
<reference evidence="3" key="1">
    <citation type="journal article" date="2015" name="Nat. Genet.">
        <title>The genome and transcriptome of the zoonotic hookworm Ancylostoma ceylanicum identify infection-specific gene families.</title>
        <authorList>
            <person name="Schwarz E.M."/>
            <person name="Hu Y."/>
            <person name="Antoshechkin I."/>
            <person name="Miller M.M."/>
            <person name="Sternberg P.W."/>
            <person name="Aroian R.V."/>
        </authorList>
    </citation>
    <scope>NUCLEOTIDE SEQUENCE</scope>
    <source>
        <strain evidence="3">HY135</strain>
    </source>
</reference>
<dbReference type="EMBL" id="JARK01001430">
    <property type="protein sequence ID" value="EYC03434.1"/>
    <property type="molecule type" value="Genomic_DNA"/>
</dbReference>
<organism evidence="2 3">
    <name type="scientific">Ancylostoma ceylanicum</name>
    <dbReference type="NCBI Taxonomy" id="53326"/>
    <lineage>
        <taxon>Eukaryota</taxon>
        <taxon>Metazoa</taxon>
        <taxon>Ecdysozoa</taxon>
        <taxon>Nematoda</taxon>
        <taxon>Chromadorea</taxon>
        <taxon>Rhabditida</taxon>
        <taxon>Rhabditina</taxon>
        <taxon>Rhabditomorpha</taxon>
        <taxon>Strongyloidea</taxon>
        <taxon>Ancylostomatidae</taxon>
        <taxon>Ancylostomatinae</taxon>
        <taxon>Ancylostoma</taxon>
    </lineage>
</organism>
<dbReference type="AlphaFoldDB" id="A0A016TKA7"/>
<feature type="compositionally biased region" description="Basic and acidic residues" evidence="1">
    <location>
        <begin position="325"/>
        <end position="348"/>
    </location>
</feature>
<proteinExistence type="predicted"/>
<comment type="caution">
    <text evidence="2">The sequence shown here is derived from an EMBL/GenBank/DDBJ whole genome shotgun (WGS) entry which is preliminary data.</text>
</comment>
<name>A0A016TKA7_9BILA</name>
<evidence type="ECO:0000313" key="3">
    <source>
        <dbReference type="Proteomes" id="UP000024635"/>
    </source>
</evidence>
<dbReference type="OrthoDB" id="10473999at2759"/>
<sequence length="461" mass="52060">MVAGAPHQLISPPELSLLFSAFVSNVHCSPSNVRLLGTTASSEAEDKGTLDAGHQRAVRLQSRSPHRTGEQRHTYSQLCELWNQWQASPSEFPNTKMTSLWSSISRCGLATVLEHWNLRQNRQRAPNWPTVGRMQRLSRAPLTDEELRNSPFGRLLVSCVSRSIFSFYLFPRVCCYVILQYSEDRAALSSDNSSTSRLVHRQVLTNHHDYMPICHNFALKPPSCSRMETSSLHAGTATVPSTPIPKAPSRYRNKIPSQWIEEDESQETADDRPPLQRTHSKSLPHIATWNDDVSSRCTCEVCKMGTITNKIYFPNSTLQTPRNKKLQDNRKSVKGEYDEIDEENRQDTIDDSTVTVIQREQLPIQDPPICAPRSKLNTAKTPPSPPPRGVPCKKMFREQPLDFSPIRTLSCVDSDILKDLPDKDNVSEQEESPPSSYGRPSMDSGIVDKHSEDEEITITRL</sequence>